<dbReference type="RefSeq" id="WP_012823937.1">
    <property type="nucleotide sequence ID" value="NC_013422.1"/>
</dbReference>
<keyword evidence="3" id="KW-1185">Reference proteome</keyword>
<accession>D0KZM8</accession>
<dbReference type="KEGG" id="hna:Hneap_1065"/>
<dbReference type="HOGENOM" id="CLU_749576_0_0_6"/>
<evidence type="ECO:0000313" key="2">
    <source>
        <dbReference type="EMBL" id="ACX95901.1"/>
    </source>
</evidence>
<reference evidence="2 3" key="1">
    <citation type="submission" date="2009-10" db="EMBL/GenBank/DDBJ databases">
        <title>Complete sequence of Halothiobacillus neapolitanus c2.</title>
        <authorList>
            <consortium name="US DOE Joint Genome Institute"/>
            <person name="Lucas S."/>
            <person name="Copeland A."/>
            <person name="Lapidus A."/>
            <person name="Glavina del Rio T."/>
            <person name="Tice H."/>
            <person name="Bruce D."/>
            <person name="Goodwin L."/>
            <person name="Pitluck S."/>
            <person name="Davenport K."/>
            <person name="Brettin T."/>
            <person name="Detter J.C."/>
            <person name="Han C."/>
            <person name="Tapia R."/>
            <person name="Larimer F."/>
            <person name="Land M."/>
            <person name="Hauser L."/>
            <person name="Kyrpides N."/>
            <person name="Mikhailova N."/>
            <person name="Kerfeld C."/>
            <person name="Cannon G."/>
            <person name="Heinhort S."/>
        </authorList>
    </citation>
    <scope>NUCLEOTIDE SEQUENCE [LARGE SCALE GENOMIC DNA]</scope>
    <source>
        <strain evidence="3">ATCC 23641 / c2</strain>
    </source>
</reference>
<feature type="transmembrane region" description="Helical" evidence="1">
    <location>
        <begin position="235"/>
        <end position="254"/>
    </location>
</feature>
<organism evidence="2 3">
    <name type="scientific">Halothiobacillus neapolitanus (strain ATCC 23641 / DSM 15147 / CIP 104769 / NCIMB 8539 / c2)</name>
    <name type="common">Thiobacillus neapolitanus</name>
    <dbReference type="NCBI Taxonomy" id="555778"/>
    <lineage>
        <taxon>Bacteria</taxon>
        <taxon>Pseudomonadati</taxon>
        <taxon>Pseudomonadota</taxon>
        <taxon>Gammaproteobacteria</taxon>
        <taxon>Chromatiales</taxon>
        <taxon>Halothiobacillaceae</taxon>
        <taxon>Halothiobacillus</taxon>
    </lineage>
</organism>
<evidence type="ECO:0000313" key="3">
    <source>
        <dbReference type="Proteomes" id="UP000009102"/>
    </source>
</evidence>
<gene>
    <name evidence="2" type="ordered locus">Hneap_1065</name>
</gene>
<keyword evidence="1" id="KW-0812">Transmembrane</keyword>
<feature type="transmembrane region" description="Helical" evidence="1">
    <location>
        <begin position="192"/>
        <end position="215"/>
    </location>
</feature>
<keyword evidence="1" id="KW-1133">Transmembrane helix</keyword>
<dbReference type="AlphaFoldDB" id="D0KZM8"/>
<proteinExistence type="predicted"/>
<evidence type="ECO:0000256" key="1">
    <source>
        <dbReference type="SAM" id="Phobius"/>
    </source>
</evidence>
<feature type="transmembrane region" description="Helical" evidence="1">
    <location>
        <begin position="261"/>
        <end position="281"/>
    </location>
</feature>
<dbReference type="EMBL" id="CP001801">
    <property type="protein sequence ID" value="ACX95901.1"/>
    <property type="molecule type" value="Genomic_DNA"/>
</dbReference>
<dbReference type="Proteomes" id="UP000009102">
    <property type="component" value="Chromosome"/>
</dbReference>
<sequence>MWFAFGFITVSGFFIYFSQKKINARWKGKLASSNGVPYQFDITKTKIKSTAFIRIGIDAKDGYDFLFKEESWIDRIFKYIGLSVEYQVDDKEFDDLIYVASDNAFFHQQITDKIEITDAVVQISKIVATFNCSLKEIRSQGGQLWVRVKTKEGFEKNNSNSLYSEVVSQLSKISDALVELPENPHEFLKDPFVFKAALILALSTALFVNGMIQLLRIEVIEVPFTIDVSNLALDSVLIGSIIILILIASSVLLLRRSARAHLIIIELILVGYLGAVSTSFAELRDINMELDNSKGTPHQVNILNKTSTRGRSSSSYYVYVPNWNGKSGSIKVEVSSGLYNNVSVGNQLLFVQKKGYLSYRWVESIEKIE</sequence>
<dbReference type="OrthoDB" id="5781498at2"/>
<dbReference type="eggNOG" id="ENOG5032WXX">
    <property type="taxonomic scope" value="Bacteria"/>
</dbReference>
<keyword evidence="1" id="KW-0472">Membrane</keyword>
<protein>
    <submittedName>
        <fullName evidence="2">Uncharacterized protein</fullName>
    </submittedName>
</protein>
<name>D0KZM8_HALNC</name>